<dbReference type="EMBL" id="BGZK01000118">
    <property type="protein sequence ID" value="GBP20450.1"/>
    <property type="molecule type" value="Genomic_DNA"/>
</dbReference>
<sequence>MLKAKLEAAGASATTPRLRDEPTTFRFNNRLLCIVTHISGRGGAFVPADLRSRIVAGLRPSQSRSMSRRETVPRNFYEETICDKSVRRARAGPAAGPLSLTINCGVGGAEARRSLRIAILSPTPGNSVEHSTLLLLYDIGPSSLFMANRDGAEVSSV</sequence>
<comment type="caution">
    <text evidence="1">The sequence shown here is derived from an EMBL/GenBank/DDBJ whole genome shotgun (WGS) entry which is preliminary data.</text>
</comment>
<proteinExistence type="predicted"/>
<gene>
    <name evidence="1" type="ORF">EVAR_14699_1</name>
</gene>
<evidence type="ECO:0000313" key="1">
    <source>
        <dbReference type="EMBL" id="GBP20450.1"/>
    </source>
</evidence>
<name>A0A4C1U2G4_EUMVA</name>
<dbReference type="AlphaFoldDB" id="A0A4C1U2G4"/>
<reference evidence="1 2" key="1">
    <citation type="journal article" date="2019" name="Commun. Biol.">
        <title>The bagworm genome reveals a unique fibroin gene that provides high tensile strength.</title>
        <authorList>
            <person name="Kono N."/>
            <person name="Nakamura H."/>
            <person name="Ohtoshi R."/>
            <person name="Tomita M."/>
            <person name="Numata K."/>
            <person name="Arakawa K."/>
        </authorList>
    </citation>
    <scope>NUCLEOTIDE SEQUENCE [LARGE SCALE GENOMIC DNA]</scope>
</reference>
<organism evidence="1 2">
    <name type="scientific">Eumeta variegata</name>
    <name type="common">Bagworm moth</name>
    <name type="synonym">Eumeta japonica</name>
    <dbReference type="NCBI Taxonomy" id="151549"/>
    <lineage>
        <taxon>Eukaryota</taxon>
        <taxon>Metazoa</taxon>
        <taxon>Ecdysozoa</taxon>
        <taxon>Arthropoda</taxon>
        <taxon>Hexapoda</taxon>
        <taxon>Insecta</taxon>
        <taxon>Pterygota</taxon>
        <taxon>Neoptera</taxon>
        <taxon>Endopterygota</taxon>
        <taxon>Lepidoptera</taxon>
        <taxon>Glossata</taxon>
        <taxon>Ditrysia</taxon>
        <taxon>Tineoidea</taxon>
        <taxon>Psychidae</taxon>
        <taxon>Oiketicinae</taxon>
        <taxon>Eumeta</taxon>
    </lineage>
</organism>
<keyword evidence="2" id="KW-1185">Reference proteome</keyword>
<protein>
    <submittedName>
        <fullName evidence="1">Uncharacterized protein</fullName>
    </submittedName>
</protein>
<evidence type="ECO:0000313" key="2">
    <source>
        <dbReference type="Proteomes" id="UP000299102"/>
    </source>
</evidence>
<dbReference type="Proteomes" id="UP000299102">
    <property type="component" value="Unassembled WGS sequence"/>
</dbReference>
<accession>A0A4C1U2G4</accession>